<feature type="transmembrane region" description="Helical" evidence="1">
    <location>
        <begin position="770"/>
        <end position="789"/>
    </location>
</feature>
<accession>A0A485KNP4</accession>
<reference evidence="2" key="2">
    <citation type="submission" date="2019-06" db="EMBL/GenBank/DDBJ databases">
        <title>Genomics analysis of Aphanomyces spp. identifies a new class of oomycete effector associated with host adaptation.</title>
        <authorList>
            <person name="Gaulin E."/>
        </authorList>
    </citation>
    <scope>NUCLEOTIDE SEQUENCE</scope>
    <source>
        <strain evidence="2">CBS 578.67</strain>
    </source>
</reference>
<name>A0A485KNP4_9STRA</name>
<keyword evidence="1" id="KW-0472">Membrane</keyword>
<organism evidence="3 4">
    <name type="scientific">Aphanomyces stellatus</name>
    <dbReference type="NCBI Taxonomy" id="120398"/>
    <lineage>
        <taxon>Eukaryota</taxon>
        <taxon>Sar</taxon>
        <taxon>Stramenopiles</taxon>
        <taxon>Oomycota</taxon>
        <taxon>Saprolegniomycetes</taxon>
        <taxon>Saprolegniales</taxon>
        <taxon>Verrucalvaceae</taxon>
        <taxon>Aphanomyces</taxon>
    </lineage>
</organism>
<evidence type="ECO:0000313" key="4">
    <source>
        <dbReference type="Proteomes" id="UP000332933"/>
    </source>
</evidence>
<dbReference type="Proteomes" id="UP000332933">
    <property type="component" value="Unassembled WGS sequence"/>
</dbReference>
<keyword evidence="4" id="KW-1185">Reference proteome</keyword>
<gene>
    <name evidence="3" type="primary">Aste57867_9759</name>
    <name evidence="2" type="ORF">As57867_009720</name>
    <name evidence="3" type="ORF">ASTE57867_9759</name>
</gene>
<protein>
    <submittedName>
        <fullName evidence="3">Aste57867_9759 protein</fullName>
    </submittedName>
</protein>
<evidence type="ECO:0000313" key="3">
    <source>
        <dbReference type="EMBL" id="VFT86638.1"/>
    </source>
</evidence>
<keyword evidence="1" id="KW-1133">Transmembrane helix</keyword>
<dbReference type="EMBL" id="CAADRA010005182">
    <property type="protein sequence ID" value="VFT86638.1"/>
    <property type="molecule type" value="Genomic_DNA"/>
</dbReference>
<evidence type="ECO:0000313" key="2">
    <source>
        <dbReference type="EMBL" id="KAF0699682.1"/>
    </source>
</evidence>
<evidence type="ECO:0000256" key="1">
    <source>
        <dbReference type="SAM" id="Phobius"/>
    </source>
</evidence>
<keyword evidence="1" id="KW-0812">Transmembrane</keyword>
<proteinExistence type="predicted"/>
<reference evidence="3 4" key="1">
    <citation type="submission" date="2019-03" db="EMBL/GenBank/DDBJ databases">
        <authorList>
            <person name="Gaulin E."/>
            <person name="Dumas B."/>
        </authorList>
    </citation>
    <scope>NUCLEOTIDE SEQUENCE [LARGE SCALE GENOMIC DNA]</scope>
    <source>
        <strain evidence="3">CBS 568.67</strain>
    </source>
</reference>
<dbReference type="EMBL" id="VJMH01005161">
    <property type="protein sequence ID" value="KAF0699682.1"/>
    <property type="molecule type" value="Genomic_DNA"/>
</dbReference>
<feature type="transmembrane region" description="Helical" evidence="1">
    <location>
        <begin position="885"/>
        <end position="910"/>
    </location>
</feature>
<feature type="transmembrane region" description="Helical" evidence="1">
    <location>
        <begin position="595"/>
        <end position="618"/>
    </location>
</feature>
<feature type="transmembrane region" description="Helical" evidence="1">
    <location>
        <begin position="28"/>
        <end position="49"/>
    </location>
</feature>
<feature type="transmembrane region" description="Helical" evidence="1">
    <location>
        <begin position="1469"/>
        <end position="1495"/>
    </location>
</feature>
<feature type="transmembrane region" description="Helical" evidence="1">
    <location>
        <begin position="1642"/>
        <end position="1662"/>
    </location>
</feature>
<sequence length="1760" mass="196274">MHARVVPHVNNIPIAACPRKTRHSERPWQLAGFVYLCVSLVLNVVYIHFLTLSVTNDYYWTGFNSTGSETFLADLFNSKLPLTNAIDTTLPFNLSLATFKSYAVPNTVVDGNPSAARAAMINVPLDQAVTALRHTPFDTNIAVAPYCWVDLNRTFGLAISATRQRRCEQHDIDNAAVYFEIPLRNSDGQISAYLNFIHATMLDPLRHTSAGQRWLQSMALRTALAPPDEIDEWRQAGLVRWTNQMHNAWQIGIKETISIVNALGLSYKVGVHSIPYVQHNYDGWTTSYAWMGLPNMLFACVHFNCSLVRDMPNSIDQFETLDWDADVVTGSQNSPMGSLVRQFIGPFGLIDIRFVAPPVELLGCILEFQDQYHVAIQIHSNAHVGDATEPTVDPIPRSWSGFKFYGGNPMCLINTSQTVVQPPFAFGDSCDEPVSDSISLGRISSLFAIQSMTLTSPSTIDSICSLCASMATRTLCLNSLNGSFATYQSMSAFDAPSNRTTAATTLEVLNITLIQFATAANSTVPVLLVQPMIRSSSTVDPWTFFGWIAFYEWALGIREVYVFEGDAGSITTITPTQPFVAQPTNPHELPQRACYYVLFVVMYTTFVLVGVGVLVVLFSARHGFNVHGRVLFQFNRVVGSVWVGRPFLLLRGMLAIVLLSTANVTLVARGGITQLQAHPRRGLDVLLLASDTTWLSYAVTDHLLPLKLSNLHAPMCTITVWFVMVVWDIAMPCELNAELTQSCQVSTMGTQTSCHGGSVFIGNFKRLQGLVLAHVICFTASVVMSQVIATWSKPPVSFDHAHHLLIPAAAEAFLVDTVYISLRLDIATCVMSGMIPFRSRVFDLKLWGFVAVVRDTQAATYVFQKPKFMAKQMPTGLDARVRPKLIRLSAIVGLLYILGTVVSSCVFLTWSQSTMANDFWWDSYNTSGAQAFLINWYNSNLQSVDALAPFQMDGADKGDSTQAYNTTLTNVATSRLYATKIQDEANTLSNVIAGLRAMNSCHMPWIFTPYCFVDFDKTWEMAYSVARQDRCYENEVTNGAVYLETMLRNADWTMLRQCWGVGLDMGIFSTLGQSAMGQAWMASSANNQNSIASEVDYWNARGIVSYLTQWQTFKLLGVVETLLVQNAVGLGYYLTLKRTYQAMQLSTETTYKLYWGMANDLLMIAANGSWISGRSLVRQSAQFAFQNQSLETVFVDTNVLPSPLSPRLSVVRATLGPFGTIDVKRVPIPLPLASLYRTLTQSVNVIVASFDGVTQVNYAKLSSTTAFIARPAAWDGVQYMGGDIFCENAPQPTNEIGEFFMPHGSCGSNALNQLFATRENMIKGLLVSDMLNATAAQIAALCQRVTRNQPACLQMIPTLLSMLQQFQWPPLAKVAMVVKNDLGMTLNVQMIQFINSSTGHVSLSRVNIFDPTETDYEFWAWLYHFEWVQGLREVISVQGTQGHLTTISGVQMLEASESNSLEIHHTEAFYIWCAIQYVTILLLFVAGFVVFYIVALRGYVEMWNMLEFNRVAGMVWVGRPLVLLRGITAICLLSTDRLDLIQSENGLLSYFESPHRPWYTVFTSCGEVCWLVYVINDTFSPLTRQYTFAYATKSSISTWFVTFIWSIASPVQHKASLSRQCTVESVDFQLACTSGEMNIGRVTRFCGLIGTSFGCCLVAYIFERLMHPNAHYQHADHSLMLHEAARNCFEFGRWHHFGVFYIDKASAMLAGLVTIQWDHNIHVFDIKSWRQFTINLSSLQAGIEDHDDKDYLERAIPLVE</sequence>